<feature type="region of interest" description="Disordered" evidence="1">
    <location>
        <begin position="161"/>
        <end position="192"/>
    </location>
</feature>
<reference evidence="2 3" key="1">
    <citation type="submission" date="2017-04" db="EMBL/GenBank/DDBJ databases">
        <title>Draft genome sequence of Tuber borchii Vittad., a whitish edible truffle.</title>
        <authorList>
            <consortium name="DOE Joint Genome Institute"/>
            <person name="Murat C."/>
            <person name="Kuo A."/>
            <person name="Barry K.W."/>
            <person name="Clum A."/>
            <person name="Dockter R.B."/>
            <person name="Fauchery L."/>
            <person name="Iotti M."/>
            <person name="Kohler A."/>
            <person name="Labutti K."/>
            <person name="Lindquist E.A."/>
            <person name="Lipzen A."/>
            <person name="Ohm R.A."/>
            <person name="Wang M."/>
            <person name="Grigoriev I.V."/>
            <person name="Zambonelli A."/>
            <person name="Martin F.M."/>
        </authorList>
    </citation>
    <scope>NUCLEOTIDE SEQUENCE [LARGE SCALE GENOMIC DNA]</scope>
    <source>
        <strain evidence="2 3">Tbo3840</strain>
    </source>
</reference>
<accession>A0A2T6ZL83</accession>
<feature type="compositionally biased region" description="Basic and acidic residues" evidence="1">
    <location>
        <begin position="162"/>
        <end position="176"/>
    </location>
</feature>
<evidence type="ECO:0000256" key="1">
    <source>
        <dbReference type="SAM" id="MobiDB-lite"/>
    </source>
</evidence>
<dbReference type="AlphaFoldDB" id="A0A2T6ZL83"/>
<gene>
    <name evidence="2" type="ORF">B9Z19DRAFT_1066765</name>
</gene>
<dbReference type="Proteomes" id="UP000244722">
    <property type="component" value="Unassembled WGS sequence"/>
</dbReference>
<name>A0A2T6ZL83_TUBBO</name>
<evidence type="ECO:0000313" key="3">
    <source>
        <dbReference type="Proteomes" id="UP000244722"/>
    </source>
</evidence>
<dbReference type="OrthoDB" id="5489146at2759"/>
<keyword evidence="3" id="KW-1185">Reference proteome</keyword>
<proteinExistence type="predicted"/>
<dbReference type="EMBL" id="NESQ01000194">
    <property type="protein sequence ID" value="PUU76248.1"/>
    <property type="molecule type" value="Genomic_DNA"/>
</dbReference>
<sequence>MPSGYRLFSSTCKDRCTQKSNPRFGFLCRTRAQYQSKDFQPRSVITFISVLDQAYQVKPEQYSPFPVISEDLLVDRLLSRTQFGKKAIEGMDQLSHIQPKVPFHGHRGNTENSGGRESQERVRLGDGSISARGYFDGLSLNEARQSLFLINKEFKQFLNRSKGPESIHEEENRVERGTSGGSNPPPRILDEQNNLHRTKILNNESEILDSVINDPHFKQFQKMEEYWSKRNWHQKFLLYNKYEGVPGLGVTLWTRILEWFWLALEKSHMEAMHGMLYRLRTNTKTRNGNLTWNLKTGAPRSQVQQNLLLNFERVLRGSDTQNIGIVTHRLSVIRLYHSDIEYLEEYRSKGVPSQTARQRINLFLLEMFNKEFQRPVSQQTITNHLIEGRHWYELMNNISTKNFGTGLVLLLPVEGYASFARRIPDSIWSFLLLQISNLSYRMVELAQAVQPLAKSLFTQSIGKVNTALIGYELLLPRNLHELSRTEFDCYLDCYPKLAIEETMRNIVTNGRVAVAHQLILMDDDEESDPVLNQSDSEHEEISIPVAGKEVKRTNPPTGPRRGNSSRHVATHRISKQGSATTRLRPLANLDNISKGNRQVCENAHQIGASVIVVKPPSH</sequence>
<evidence type="ECO:0000313" key="2">
    <source>
        <dbReference type="EMBL" id="PUU76248.1"/>
    </source>
</evidence>
<feature type="region of interest" description="Disordered" evidence="1">
    <location>
        <begin position="99"/>
        <end position="122"/>
    </location>
</feature>
<organism evidence="2 3">
    <name type="scientific">Tuber borchii</name>
    <name type="common">White truffle</name>
    <dbReference type="NCBI Taxonomy" id="42251"/>
    <lineage>
        <taxon>Eukaryota</taxon>
        <taxon>Fungi</taxon>
        <taxon>Dikarya</taxon>
        <taxon>Ascomycota</taxon>
        <taxon>Pezizomycotina</taxon>
        <taxon>Pezizomycetes</taxon>
        <taxon>Pezizales</taxon>
        <taxon>Tuberaceae</taxon>
        <taxon>Tuber</taxon>
    </lineage>
</organism>
<feature type="region of interest" description="Disordered" evidence="1">
    <location>
        <begin position="526"/>
        <end position="581"/>
    </location>
</feature>
<protein>
    <submittedName>
        <fullName evidence="2">Uncharacterized protein</fullName>
    </submittedName>
</protein>
<comment type="caution">
    <text evidence="2">The sequence shown here is derived from an EMBL/GenBank/DDBJ whole genome shotgun (WGS) entry which is preliminary data.</text>
</comment>